<sequence length="269" mass="29039">MRAFINHFSFELRTAIRNKSLLLLNYLFPLGFYAMMGLLMAELNPPFVDTMIPAMIVFAMLSSMVLGLPNPLVSAREAGIFRSYKINGIPAVSILIIPALTTILHTVIVAAIITGTATWLFGAPSPVNWAGFVLVVLLTAFAIAGIGVLVGVISSDSHSTVLWSQLVFLPSMLLGGLMIPSSVLPPALSKVGLLLPSTHAMHAFQGLGWNLDSGFDPFWSVIILLAGGILSFGLAVYLFSWDRHNTTRRGHPLLAFLAWLPYVVGVLLP</sequence>
<keyword evidence="2 5" id="KW-0812">Transmembrane</keyword>
<comment type="subcellular location">
    <subcellularLocation>
        <location evidence="1">Membrane</location>
        <topology evidence="1">Multi-pass membrane protein</topology>
    </subcellularLocation>
</comment>
<dbReference type="PANTHER" id="PTHR43229:SF6">
    <property type="entry name" value="ABC-TYPE MULTIDRUG TRANSPORT SYSTEM, PERMEASE COMPONENT"/>
    <property type="match status" value="1"/>
</dbReference>
<dbReference type="InterPro" id="IPR047817">
    <property type="entry name" value="ABC2_TM_bact-type"/>
</dbReference>
<name>A0A0F9H5F7_9ZZZZ</name>
<evidence type="ECO:0000259" key="6">
    <source>
        <dbReference type="PROSITE" id="PS51012"/>
    </source>
</evidence>
<keyword evidence="4 5" id="KW-0472">Membrane</keyword>
<protein>
    <recommendedName>
        <fullName evidence="6">ABC transmembrane type-2 domain-containing protein</fullName>
    </recommendedName>
</protein>
<dbReference type="PANTHER" id="PTHR43229">
    <property type="entry name" value="NODULATION PROTEIN J"/>
    <property type="match status" value="1"/>
</dbReference>
<evidence type="ECO:0000256" key="1">
    <source>
        <dbReference type="ARBA" id="ARBA00004141"/>
    </source>
</evidence>
<feature type="transmembrane region" description="Helical" evidence="5">
    <location>
        <begin position="127"/>
        <end position="153"/>
    </location>
</feature>
<feature type="transmembrane region" description="Helical" evidence="5">
    <location>
        <begin position="160"/>
        <end position="179"/>
    </location>
</feature>
<evidence type="ECO:0000256" key="4">
    <source>
        <dbReference type="ARBA" id="ARBA00023136"/>
    </source>
</evidence>
<dbReference type="InterPro" id="IPR013525">
    <property type="entry name" value="ABC2_TM"/>
</dbReference>
<comment type="caution">
    <text evidence="7">The sequence shown here is derived from an EMBL/GenBank/DDBJ whole genome shotgun (WGS) entry which is preliminary data.</text>
</comment>
<dbReference type="AlphaFoldDB" id="A0A0F9H5F7"/>
<dbReference type="PIRSF" id="PIRSF006648">
    <property type="entry name" value="DrrB"/>
    <property type="match status" value="1"/>
</dbReference>
<evidence type="ECO:0000256" key="2">
    <source>
        <dbReference type="ARBA" id="ARBA00022692"/>
    </source>
</evidence>
<dbReference type="EMBL" id="LAZR01025875">
    <property type="protein sequence ID" value="KKL70512.1"/>
    <property type="molecule type" value="Genomic_DNA"/>
</dbReference>
<feature type="domain" description="ABC transmembrane type-2" evidence="6">
    <location>
        <begin position="16"/>
        <end position="242"/>
    </location>
</feature>
<feature type="transmembrane region" description="Helical" evidence="5">
    <location>
        <begin position="251"/>
        <end position="268"/>
    </location>
</feature>
<evidence type="ECO:0000256" key="3">
    <source>
        <dbReference type="ARBA" id="ARBA00022989"/>
    </source>
</evidence>
<evidence type="ECO:0000256" key="5">
    <source>
        <dbReference type="SAM" id="Phobius"/>
    </source>
</evidence>
<organism evidence="7">
    <name type="scientific">marine sediment metagenome</name>
    <dbReference type="NCBI Taxonomy" id="412755"/>
    <lineage>
        <taxon>unclassified sequences</taxon>
        <taxon>metagenomes</taxon>
        <taxon>ecological metagenomes</taxon>
    </lineage>
</organism>
<dbReference type="InterPro" id="IPR000412">
    <property type="entry name" value="ABC_2_transport"/>
</dbReference>
<dbReference type="GO" id="GO:0043190">
    <property type="term" value="C:ATP-binding cassette (ABC) transporter complex"/>
    <property type="evidence" value="ECO:0007669"/>
    <property type="project" value="InterPro"/>
</dbReference>
<feature type="transmembrane region" description="Helical" evidence="5">
    <location>
        <begin position="52"/>
        <end position="73"/>
    </location>
</feature>
<accession>A0A0F9H5F7</accession>
<feature type="transmembrane region" description="Helical" evidence="5">
    <location>
        <begin position="21"/>
        <end position="40"/>
    </location>
</feature>
<feature type="transmembrane region" description="Helical" evidence="5">
    <location>
        <begin position="94"/>
        <end position="121"/>
    </location>
</feature>
<reference evidence="7" key="1">
    <citation type="journal article" date="2015" name="Nature">
        <title>Complex archaea that bridge the gap between prokaryotes and eukaryotes.</title>
        <authorList>
            <person name="Spang A."/>
            <person name="Saw J.H."/>
            <person name="Jorgensen S.L."/>
            <person name="Zaremba-Niedzwiedzka K."/>
            <person name="Martijn J."/>
            <person name="Lind A.E."/>
            <person name="van Eijk R."/>
            <person name="Schleper C."/>
            <person name="Guy L."/>
            <person name="Ettema T.J."/>
        </authorList>
    </citation>
    <scope>NUCLEOTIDE SEQUENCE</scope>
</reference>
<dbReference type="InterPro" id="IPR051784">
    <property type="entry name" value="Nod_factor_ABC_transporter"/>
</dbReference>
<keyword evidence="3 5" id="KW-1133">Transmembrane helix</keyword>
<dbReference type="GO" id="GO:0140359">
    <property type="term" value="F:ABC-type transporter activity"/>
    <property type="evidence" value="ECO:0007669"/>
    <property type="project" value="InterPro"/>
</dbReference>
<feature type="transmembrane region" description="Helical" evidence="5">
    <location>
        <begin position="218"/>
        <end position="239"/>
    </location>
</feature>
<gene>
    <name evidence="7" type="ORF">LCGC14_2104180</name>
</gene>
<dbReference type="PROSITE" id="PS51012">
    <property type="entry name" value="ABC_TM2"/>
    <property type="match status" value="1"/>
</dbReference>
<proteinExistence type="predicted"/>
<evidence type="ECO:0000313" key="7">
    <source>
        <dbReference type="EMBL" id="KKL70512.1"/>
    </source>
</evidence>
<dbReference type="Pfam" id="PF01061">
    <property type="entry name" value="ABC2_membrane"/>
    <property type="match status" value="1"/>
</dbReference>